<dbReference type="Proteomes" id="UP000239471">
    <property type="component" value="Unassembled WGS sequence"/>
</dbReference>
<name>A0A2T0B8I4_9CLOT</name>
<dbReference type="EMBL" id="PVXQ01000048">
    <property type="protein sequence ID" value="PRR80208.1"/>
    <property type="molecule type" value="Genomic_DNA"/>
</dbReference>
<protein>
    <submittedName>
        <fullName evidence="1">Uncharacterized protein</fullName>
    </submittedName>
</protein>
<evidence type="ECO:0000313" key="1">
    <source>
        <dbReference type="EMBL" id="PRR80208.1"/>
    </source>
</evidence>
<dbReference type="RefSeq" id="WP_170065698.1">
    <property type="nucleotide sequence ID" value="NZ_PVXQ01000048.1"/>
</dbReference>
<comment type="caution">
    <text evidence="1">The sequence shown here is derived from an EMBL/GenBank/DDBJ whole genome shotgun (WGS) entry which is preliminary data.</text>
</comment>
<sequence length="52" mass="5816">MREYESRILAMGTLVDYNEKSITFSKKGQSIDLGAIEKSYAADRGNITENTV</sequence>
<gene>
    <name evidence="1" type="ORF">CLVI_31100</name>
</gene>
<keyword evidence="2" id="KW-1185">Reference proteome</keyword>
<accession>A0A2T0B8I4</accession>
<evidence type="ECO:0000313" key="2">
    <source>
        <dbReference type="Proteomes" id="UP000239471"/>
    </source>
</evidence>
<proteinExistence type="predicted"/>
<organism evidence="1 2">
    <name type="scientific">Clostridium vincentii</name>
    <dbReference type="NCBI Taxonomy" id="52704"/>
    <lineage>
        <taxon>Bacteria</taxon>
        <taxon>Bacillati</taxon>
        <taxon>Bacillota</taxon>
        <taxon>Clostridia</taxon>
        <taxon>Eubacteriales</taxon>
        <taxon>Clostridiaceae</taxon>
        <taxon>Clostridium</taxon>
    </lineage>
</organism>
<dbReference type="AlphaFoldDB" id="A0A2T0B8I4"/>
<reference evidence="1 2" key="1">
    <citation type="submission" date="2018-03" db="EMBL/GenBank/DDBJ databases">
        <title>Genome sequence of Clostridium vincentii DSM 10228.</title>
        <authorList>
            <person name="Poehlein A."/>
            <person name="Daniel R."/>
        </authorList>
    </citation>
    <scope>NUCLEOTIDE SEQUENCE [LARGE SCALE GENOMIC DNA]</scope>
    <source>
        <strain evidence="1 2">DSM 10228</strain>
    </source>
</reference>